<dbReference type="AlphaFoldDB" id="A0A951UJ81"/>
<comment type="caution">
    <text evidence="1">The sequence shown here is derived from an EMBL/GenBank/DDBJ whole genome shotgun (WGS) entry which is preliminary data.</text>
</comment>
<sequence length="279" mass="32123">MKIKHFLHRLQNKVLWIFNHKLPEFLTEYLSLLQFLWLVHIGSKPLTVSQKSAMIIAPHQDDEVLGCGGLIGLKREQNIPVQIVFITDGAASHSWHSDFKSGEIVPIRRQEALTSLSILGVDSSHIHFLDKPDSKLQYLDLNTRQQIIEELAQLLLSFQPGEVYVPHRQDRTKDHEATYELVKTAIRLAGIKVEQIQYPIWILYKSLLFRDLKLHELAGAYCLSIHSIQSKKTKAIKVYRSQYEAIDVGLSPVLKPAFLRRFSLPYEVFFKTDSVMPND</sequence>
<accession>A0A951UJ81</accession>
<dbReference type="EMBL" id="JAHHHN010000018">
    <property type="protein sequence ID" value="MBW4564065.1"/>
    <property type="molecule type" value="Genomic_DNA"/>
</dbReference>
<proteinExistence type="predicted"/>
<dbReference type="Pfam" id="PF02585">
    <property type="entry name" value="PIG-L"/>
    <property type="match status" value="1"/>
</dbReference>
<dbReference type="SUPFAM" id="SSF102588">
    <property type="entry name" value="LmbE-like"/>
    <property type="match status" value="1"/>
</dbReference>
<dbReference type="InterPro" id="IPR003737">
    <property type="entry name" value="GlcNAc_PI_deacetylase-related"/>
</dbReference>
<gene>
    <name evidence="1" type="ORF">KME32_23580</name>
</gene>
<dbReference type="GO" id="GO:0016811">
    <property type="term" value="F:hydrolase activity, acting on carbon-nitrogen (but not peptide) bonds, in linear amides"/>
    <property type="evidence" value="ECO:0007669"/>
    <property type="project" value="TreeGrafter"/>
</dbReference>
<evidence type="ECO:0000313" key="1">
    <source>
        <dbReference type="EMBL" id="MBW4564065.1"/>
    </source>
</evidence>
<organism evidence="1 2">
    <name type="scientific">Mojavia pulchra JT2-VF2</name>
    <dbReference type="NCBI Taxonomy" id="287848"/>
    <lineage>
        <taxon>Bacteria</taxon>
        <taxon>Bacillati</taxon>
        <taxon>Cyanobacteriota</taxon>
        <taxon>Cyanophyceae</taxon>
        <taxon>Nostocales</taxon>
        <taxon>Nostocaceae</taxon>
    </lineage>
</organism>
<dbReference type="PANTHER" id="PTHR12993:SF29">
    <property type="entry name" value="BLR3841 PROTEIN"/>
    <property type="match status" value="1"/>
</dbReference>
<evidence type="ECO:0000313" key="2">
    <source>
        <dbReference type="Proteomes" id="UP000715781"/>
    </source>
</evidence>
<dbReference type="Proteomes" id="UP000715781">
    <property type="component" value="Unassembled WGS sequence"/>
</dbReference>
<dbReference type="PANTHER" id="PTHR12993">
    <property type="entry name" value="N-ACETYLGLUCOSAMINYL-PHOSPHATIDYLINOSITOL DE-N-ACETYLASE-RELATED"/>
    <property type="match status" value="1"/>
</dbReference>
<reference evidence="1" key="2">
    <citation type="journal article" date="2022" name="Microbiol. Resour. Announc.">
        <title>Metagenome Sequencing to Explore Phylogenomics of Terrestrial Cyanobacteria.</title>
        <authorList>
            <person name="Ward R.D."/>
            <person name="Stajich J.E."/>
            <person name="Johansen J.R."/>
            <person name="Huntemann M."/>
            <person name="Clum A."/>
            <person name="Foster B."/>
            <person name="Foster B."/>
            <person name="Roux S."/>
            <person name="Palaniappan K."/>
            <person name="Varghese N."/>
            <person name="Mukherjee S."/>
            <person name="Reddy T.B.K."/>
            <person name="Daum C."/>
            <person name="Copeland A."/>
            <person name="Chen I.A."/>
            <person name="Ivanova N.N."/>
            <person name="Kyrpides N.C."/>
            <person name="Shapiro N."/>
            <person name="Eloe-Fadrosh E.A."/>
            <person name="Pietrasiak N."/>
        </authorList>
    </citation>
    <scope>NUCLEOTIDE SEQUENCE</scope>
    <source>
        <strain evidence="1">JT2-VF2</strain>
    </source>
</reference>
<name>A0A951UJ81_9NOST</name>
<protein>
    <submittedName>
        <fullName evidence="1">PIG-L family deacetylase</fullName>
    </submittedName>
</protein>
<dbReference type="InterPro" id="IPR024078">
    <property type="entry name" value="LmbE-like_dom_sf"/>
</dbReference>
<reference evidence="1" key="1">
    <citation type="submission" date="2021-05" db="EMBL/GenBank/DDBJ databases">
        <authorList>
            <person name="Pietrasiak N."/>
            <person name="Ward R."/>
            <person name="Stajich J.E."/>
            <person name="Kurbessoian T."/>
        </authorList>
    </citation>
    <scope>NUCLEOTIDE SEQUENCE</scope>
    <source>
        <strain evidence="1">JT2-VF2</strain>
    </source>
</reference>
<dbReference type="Gene3D" id="3.40.50.10320">
    <property type="entry name" value="LmbE-like"/>
    <property type="match status" value="1"/>
</dbReference>